<evidence type="ECO:0000313" key="3">
    <source>
        <dbReference type="Proteomes" id="UP000295083"/>
    </source>
</evidence>
<evidence type="ECO:0000259" key="1">
    <source>
        <dbReference type="Pfam" id="PF21762"/>
    </source>
</evidence>
<gene>
    <name evidence="2" type="primary">GFD2</name>
    <name evidence="2" type="ORF">C8035_v012320</name>
</gene>
<dbReference type="InterPro" id="IPR048519">
    <property type="entry name" value="Gfd2/YDR514C-like_C"/>
</dbReference>
<name>A0A4R8Q2C7_9PEZI</name>
<dbReference type="InterPro" id="IPR036397">
    <property type="entry name" value="RNaseH_sf"/>
</dbReference>
<organism evidence="2 3">
    <name type="scientific">Colletotrichum spinosum</name>
    <dbReference type="NCBI Taxonomy" id="1347390"/>
    <lineage>
        <taxon>Eukaryota</taxon>
        <taxon>Fungi</taxon>
        <taxon>Dikarya</taxon>
        <taxon>Ascomycota</taxon>
        <taxon>Pezizomycotina</taxon>
        <taxon>Sordariomycetes</taxon>
        <taxon>Hypocreomycetidae</taxon>
        <taxon>Glomerellales</taxon>
        <taxon>Glomerellaceae</taxon>
        <taxon>Colletotrichum</taxon>
        <taxon>Colletotrichum orbiculare species complex</taxon>
    </lineage>
</organism>
<sequence>MESLNITLEEINSRLGRLLRGKFIFKENNKPFEDEPLEDFTLDPHALDRQVAADKAVKEGKDIKAAIKSATKPNLATGPVYTPSKSDKLSTDDYNHLMMKTFPAYESLNRGDMSEDGVRFVAWDLVRRYPANYIGKTNRPKCVPFFEAMTEEQTWDFFYVYHPQDLSQPPFIFIPTEQFEHFLDIINASVQTKLTIPPGQPADKFNLTFGSSCTIRPKYIGRSSSDNEYKALQAVIPSPEHEDACQDATVHSMGFLLHNLNAHLEKAPKSKSKKKKQEKAASRDESIYDAQLYLGLRPVANAAVDKTRKVVLDEPVPYDLHKDVVFLCIDIEVAEEHHGTILEVGMAALDTRELVGIAPAEIGRNWFHQIKSRHLISEEHKFMRNRKYIQGCPELFDFGESEYTKIAELPARIKEAFEELSKRGIPEGDEGFRNIVLVGHDLNSDLSYLASMEVNPWDVRGMMRCLDTKDMHQVFRQATQGRNLGFVCQDLDIRCKNLHNAGNDAAYTLRAMLGLAVRTRVDEMQKQKT</sequence>
<dbReference type="Gene3D" id="3.30.420.10">
    <property type="entry name" value="Ribonuclease H-like superfamily/Ribonuclease H"/>
    <property type="match status" value="1"/>
</dbReference>
<comment type="caution">
    <text evidence="2">The sequence shown here is derived from an EMBL/GenBank/DDBJ whole genome shotgun (WGS) entry which is preliminary data.</text>
</comment>
<proteinExistence type="predicted"/>
<dbReference type="GO" id="GO:0005634">
    <property type="term" value="C:nucleus"/>
    <property type="evidence" value="ECO:0007669"/>
    <property type="project" value="TreeGrafter"/>
</dbReference>
<feature type="domain" description="Gfd2/YDR514C-like C-terminal" evidence="1">
    <location>
        <begin position="325"/>
        <end position="514"/>
    </location>
</feature>
<dbReference type="AlphaFoldDB" id="A0A4R8Q2C7"/>
<dbReference type="InterPro" id="IPR012337">
    <property type="entry name" value="RNaseH-like_sf"/>
</dbReference>
<dbReference type="SUPFAM" id="SSF53098">
    <property type="entry name" value="Ribonuclease H-like"/>
    <property type="match status" value="1"/>
</dbReference>
<dbReference type="Proteomes" id="UP000295083">
    <property type="component" value="Unassembled WGS sequence"/>
</dbReference>
<reference evidence="2 3" key="1">
    <citation type="submission" date="2018-11" db="EMBL/GenBank/DDBJ databases">
        <title>Genome sequence and assembly of Colletotrichum spinosum.</title>
        <authorList>
            <person name="Gan P."/>
            <person name="Shirasu K."/>
        </authorList>
    </citation>
    <scope>NUCLEOTIDE SEQUENCE [LARGE SCALE GENOMIC DNA]</scope>
    <source>
        <strain evidence="2 3">CBS 515.97</strain>
    </source>
</reference>
<evidence type="ECO:0000313" key="2">
    <source>
        <dbReference type="EMBL" id="TDZ32118.1"/>
    </source>
</evidence>
<dbReference type="EMBL" id="QAPG01000086">
    <property type="protein sequence ID" value="TDZ32118.1"/>
    <property type="molecule type" value="Genomic_DNA"/>
</dbReference>
<dbReference type="Pfam" id="PF21762">
    <property type="entry name" value="DEDDh_C"/>
    <property type="match status" value="1"/>
</dbReference>
<dbReference type="InterPro" id="IPR040151">
    <property type="entry name" value="Gfd2/YDR514C-like"/>
</dbReference>
<keyword evidence="3" id="KW-1185">Reference proteome</keyword>
<dbReference type="PANTHER" id="PTHR28083">
    <property type="entry name" value="GOOD FOR FULL DBP5 ACTIVITY PROTEIN 2"/>
    <property type="match status" value="1"/>
</dbReference>
<dbReference type="PANTHER" id="PTHR28083:SF1">
    <property type="entry name" value="GOOD FOR FULL DBP5 ACTIVITY PROTEIN 2"/>
    <property type="match status" value="1"/>
</dbReference>
<accession>A0A4R8Q2C7</accession>
<dbReference type="GO" id="GO:0003676">
    <property type="term" value="F:nucleic acid binding"/>
    <property type="evidence" value="ECO:0007669"/>
    <property type="project" value="InterPro"/>
</dbReference>
<protein>
    <submittedName>
        <fullName evidence="2">Good for full DBP5 activity protein 2</fullName>
    </submittedName>
</protein>